<name>A0AAW2ZLE1_9EUKA</name>
<keyword evidence="3" id="KW-1185">Reference proteome</keyword>
<protein>
    <submittedName>
        <fullName evidence="2">Uncharacterized protein</fullName>
    </submittedName>
</protein>
<feature type="region of interest" description="Disordered" evidence="1">
    <location>
        <begin position="104"/>
        <end position="140"/>
    </location>
</feature>
<dbReference type="AlphaFoldDB" id="A0AAW2ZLE1"/>
<feature type="compositionally biased region" description="Acidic residues" evidence="1">
    <location>
        <begin position="154"/>
        <end position="164"/>
    </location>
</feature>
<feature type="non-terminal residue" evidence="2">
    <location>
        <position position="1"/>
    </location>
</feature>
<feature type="region of interest" description="Disordered" evidence="1">
    <location>
        <begin position="154"/>
        <end position="227"/>
    </location>
</feature>
<accession>A0AAW2ZLE1</accession>
<dbReference type="EMBL" id="JAOPGA020001652">
    <property type="protein sequence ID" value="KAL0490209.1"/>
    <property type="molecule type" value="Genomic_DNA"/>
</dbReference>
<feature type="compositionally biased region" description="Low complexity" evidence="1">
    <location>
        <begin position="189"/>
        <end position="209"/>
    </location>
</feature>
<feature type="non-terminal residue" evidence="2">
    <location>
        <position position="265"/>
    </location>
</feature>
<evidence type="ECO:0000313" key="2">
    <source>
        <dbReference type="EMBL" id="KAL0490209.1"/>
    </source>
</evidence>
<comment type="caution">
    <text evidence="2">The sequence shown here is derived from an EMBL/GenBank/DDBJ whole genome shotgun (WGS) entry which is preliminary data.</text>
</comment>
<evidence type="ECO:0000256" key="1">
    <source>
        <dbReference type="SAM" id="MobiDB-lite"/>
    </source>
</evidence>
<proteinExistence type="predicted"/>
<feature type="compositionally biased region" description="Basic and acidic residues" evidence="1">
    <location>
        <begin position="114"/>
        <end position="126"/>
    </location>
</feature>
<organism evidence="2 3">
    <name type="scientific">Acrasis kona</name>
    <dbReference type="NCBI Taxonomy" id="1008807"/>
    <lineage>
        <taxon>Eukaryota</taxon>
        <taxon>Discoba</taxon>
        <taxon>Heterolobosea</taxon>
        <taxon>Tetramitia</taxon>
        <taxon>Eutetramitia</taxon>
        <taxon>Acrasidae</taxon>
        <taxon>Acrasis</taxon>
    </lineage>
</organism>
<evidence type="ECO:0000313" key="3">
    <source>
        <dbReference type="Proteomes" id="UP001431209"/>
    </source>
</evidence>
<gene>
    <name evidence="2" type="ORF">AKO1_006539</name>
</gene>
<reference evidence="2 3" key="1">
    <citation type="submission" date="2024-03" db="EMBL/GenBank/DDBJ databases">
        <title>The Acrasis kona genome and developmental transcriptomes reveal deep origins of eukaryotic multicellular pathways.</title>
        <authorList>
            <person name="Sheikh S."/>
            <person name="Fu C.-J."/>
            <person name="Brown M.W."/>
            <person name="Baldauf S.L."/>
        </authorList>
    </citation>
    <scope>NUCLEOTIDE SEQUENCE [LARGE SCALE GENOMIC DNA]</scope>
    <source>
        <strain evidence="2 3">ATCC MYA-3509</strain>
    </source>
</reference>
<sequence>QRARDNTNIVDLVKVGILNVGDTIHFKNDTSKTATINESFEMQWIGPKGDIVTHETPTHFATNSNSGKSVSGWTYCLYNNRPLTELRNRYKELEANNQLQIVAEPAPKVANPKPKIEVPESHDLHTQIKSPTPTIEDEEFIPSELEAEEDDFDVSEYDDDDDDINSTQQAHVPTRHSARISVSQSPRVSTRTTPNKKTSTPKSSKKQISPPKPSPSQSVEQITSPYKRKFRAGTVEYVDQDIACSHIKRSKKTFDDEYSINTFIK</sequence>
<dbReference type="Proteomes" id="UP001431209">
    <property type="component" value="Unassembled WGS sequence"/>
</dbReference>